<dbReference type="Gene3D" id="1.10.10.10">
    <property type="entry name" value="Winged helix-like DNA-binding domain superfamily/Winged helix DNA-binding domain"/>
    <property type="match status" value="3"/>
</dbReference>
<evidence type="ECO:0000256" key="3">
    <source>
        <dbReference type="ARBA" id="ARBA00018111"/>
    </source>
</evidence>
<evidence type="ECO:0000256" key="4">
    <source>
        <dbReference type="ARBA" id="ARBA00022490"/>
    </source>
</evidence>
<evidence type="ECO:0000259" key="7">
    <source>
        <dbReference type="Pfam" id="PF21981"/>
    </source>
</evidence>
<organism evidence="8 9">
    <name type="scientific">Candidatus Mycosynbacter amalyticus</name>
    <dbReference type="NCBI Taxonomy" id="2665156"/>
    <lineage>
        <taxon>Bacteria</taxon>
        <taxon>Candidatus Saccharimonadota</taxon>
        <taxon>Candidatus Saccharimonadota incertae sedis</taxon>
        <taxon>Candidatus Mycosynbacter</taxon>
    </lineage>
</organism>
<keyword evidence="4 5" id="KW-0963">Cytoplasm</keyword>
<dbReference type="Proteomes" id="UP001059824">
    <property type="component" value="Chromosome"/>
</dbReference>
<dbReference type="Pfam" id="PF02631">
    <property type="entry name" value="RecX_HTH2"/>
    <property type="match status" value="1"/>
</dbReference>
<dbReference type="InterPro" id="IPR036388">
    <property type="entry name" value="WH-like_DNA-bd_sf"/>
</dbReference>
<feature type="domain" description="RecX third three-helical" evidence="7">
    <location>
        <begin position="177"/>
        <end position="212"/>
    </location>
</feature>
<sequence>MKVTALTAQQKDPNRINVMVDSKYRFSLDISQVVSLGVKVGREYSDAELAEIEGESQFGKLYARALEYCLMRPHSAREVRDYLWRKTRETKYKSRRTGEIKTRDGVAPELADRVYDKLVEKQYIDDEKFARYWVENRNLTKGASRRKLSSELAAKGVERGVVERLLAESARTDDDELQKILAKKRSKYSDEQKLMQYLARQGFSYDDIKHALSDDRT</sequence>
<dbReference type="EMBL" id="CP045921">
    <property type="protein sequence ID" value="QHN43156.1"/>
    <property type="molecule type" value="Genomic_DNA"/>
</dbReference>
<feature type="domain" description="RecX second three-helical" evidence="6">
    <location>
        <begin position="125"/>
        <end position="164"/>
    </location>
</feature>
<dbReference type="GO" id="GO:0005737">
    <property type="term" value="C:cytoplasm"/>
    <property type="evidence" value="ECO:0007669"/>
    <property type="project" value="UniProtKB-SubCell"/>
</dbReference>
<keyword evidence="9" id="KW-1185">Reference proteome</keyword>
<dbReference type="InterPro" id="IPR053924">
    <property type="entry name" value="RecX_HTH_2nd"/>
</dbReference>
<dbReference type="PANTHER" id="PTHR33602">
    <property type="entry name" value="REGULATORY PROTEIN RECX FAMILY PROTEIN"/>
    <property type="match status" value="1"/>
</dbReference>
<comment type="subcellular location">
    <subcellularLocation>
        <location evidence="1 5">Cytoplasm</location>
    </subcellularLocation>
</comment>
<dbReference type="GO" id="GO:0006282">
    <property type="term" value="P:regulation of DNA repair"/>
    <property type="evidence" value="ECO:0007669"/>
    <property type="project" value="UniProtKB-UniRule"/>
</dbReference>
<evidence type="ECO:0000256" key="5">
    <source>
        <dbReference type="HAMAP-Rule" id="MF_01114"/>
    </source>
</evidence>
<proteinExistence type="inferred from homology"/>
<accession>A0A857MKS0</accession>
<dbReference type="PANTHER" id="PTHR33602:SF1">
    <property type="entry name" value="REGULATORY PROTEIN RECX FAMILY PROTEIN"/>
    <property type="match status" value="1"/>
</dbReference>
<dbReference type="HAMAP" id="MF_01114">
    <property type="entry name" value="RecX"/>
    <property type="match status" value="1"/>
</dbReference>
<name>A0A857MKS0_9BACT</name>
<comment type="function">
    <text evidence="5">Modulates RecA activity.</text>
</comment>
<evidence type="ECO:0000313" key="8">
    <source>
        <dbReference type="EMBL" id="QHN43156.1"/>
    </source>
</evidence>
<gene>
    <name evidence="5" type="primary">recX</name>
    <name evidence="8" type="ORF">GII36_04885</name>
</gene>
<dbReference type="KEGG" id="mama:GII36_04885"/>
<comment type="similarity">
    <text evidence="2 5">Belongs to the RecX family.</text>
</comment>
<protein>
    <recommendedName>
        <fullName evidence="3 5">Regulatory protein RecX</fullName>
    </recommendedName>
</protein>
<reference evidence="8" key="1">
    <citation type="journal article" date="2021" name="Nat. Microbiol.">
        <title>Cocultivation of an ultrasmall environmental parasitic bacterium with lytic ability against bacteria associated with wastewater foams.</title>
        <authorList>
            <person name="Batinovic S."/>
            <person name="Rose J.J.A."/>
            <person name="Ratcliffe J."/>
            <person name="Seviour R.J."/>
            <person name="Petrovski S."/>
        </authorList>
    </citation>
    <scope>NUCLEOTIDE SEQUENCE</scope>
    <source>
        <strain evidence="8">JR1</strain>
    </source>
</reference>
<dbReference type="Pfam" id="PF21981">
    <property type="entry name" value="RecX_HTH3"/>
    <property type="match status" value="1"/>
</dbReference>
<dbReference type="AlphaFoldDB" id="A0A857MKS0"/>
<evidence type="ECO:0000259" key="6">
    <source>
        <dbReference type="Pfam" id="PF02631"/>
    </source>
</evidence>
<evidence type="ECO:0000313" key="9">
    <source>
        <dbReference type="Proteomes" id="UP001059824"/>
    </source>
</evidence>
<evidence type="ECO:0000256" key="2">
    <source>
        <dbReference type="ARBA" id="ARBA00009695"/>
    </source>
</evidence>
<dbReference type="InterPro" id="IPR053925">
    <property type="entry name" value="RecX_HTH_3rd"/>
</dbReference>
<dbReference type="RefSeq" id="WP_260763060.1">
    <property type="nucleotide sequence ID" value="NZ_CP045921.1"/>
</dbReference>
<dbReference type="InterPro" id="IPR003783">
    <property type="entry name" value="Regulatory_RecX"/>
</dbReference>
<evidence type="ECO:0000256" key="1">
    <source>
        <dbReference type="ARBA" id="ARBA00004496"/>
    </source>
</evidence>